<reference evidence="2 3" key="2">
    <citation type="journal article" date="2010" name="Stand. Genomic Sci.">
        <title>Complete genome sequence of Kribbella flavida type strain (IFO 14399).</title>
        <authorList>
            <person name="Pukall R."/>
            <person name="Lapidus A."/>
            <person name="Glavina Del Rio T."/>
            <person name="Copeland A."/>
            <person name="Tice H."/>
            <person name="Cheng J.-F."/>
            <person name="Lucas S."/>
            <person name="Chen F."/>
            <person name="Nolan M."/>
            <person name="LaButti K."/>
            <person name="Pati A."/>
            <person name="Ivanova N."/>
            <person name="Mavrommatis K."/>
            <person name="Mikhailova N."/>
            <person name="Pitluck S."/>
            <person name="Bruce D."/>
            <person name="Goodwin L."/>
            <person name="Land M."/>
            <person name="Hauser L."/>
            <person name="Chang Y.-J."/>
            <person name="Jeffries C.D."/>
            <person name="Chen A."/>
            <person name="Palaniappan K."/>
            <person name="Chain P."/>
            <person name="Rohde M."/>
            <person name="Goeker M."/>
            <person name="Bristow J."/>
            <person name="Eisen J.A."/>
            <person name="Markowitz V."/>
            <person name="Hugenholtz P."/>
            <person name="Kyrpides N.C."/>
            <person name="Klenk H.-P."/>
            <person name="Brettin T."/>
        </authorList>
    </citation>
    <scope>NUCLEOTIDE SEQUENCE [LARGE SCALE GENOMIC DNA]</scope>
    <source>
        <strain evidence="3">DSM 17836 / JCM 10339 / NBRC 14399</strain>
    </source>
</reference>
<feature type="compositionally biased region" description="Basic and acidic residues" evidence="1">
    <location>
        <begin position="234"/>
        <end position="243"/>
    </location>
</feature>
<dbReference type="Proteomes" id="UP000007967">
    <property type="component" value="Chromosome"/>
</dbReference>
<dbReference type="Gene3D" id="3.30.460.10">
    <property type="entry name" value="Beta Polymerase, domain 2"/>
    <property type="match status" value="1"/>
</dbReference>
<dbReference type="AlphaFoldDB" id="D2PM15"/>
<protein>
    <recommendedName>
        <fullName evidence="4">RelA/SpoT domain-containing protein</fullName>
    </recommendedName>
</protein>
<name>D2PM15_KRIFD</name>
<dbReference type="KEGG" id="kfl:Kfla_5370"/>
<keyword evidence="3" id="KW-1185">Reference proteome</keyword>
<evidence type="ECO:0000256" key="1">
    <source>
        <dbReference type="SAM" id="MobiDB-lite"/>
    </source>
</evidence>
<dbReference type="eggNOG" id="ENOG50343Y8">
    <property type="taxonomic scope" value="Bacteria"/>
</dbReference>
<dbReference type="EMBL" id="CP001736">
    <property type="protein sequence ID" value="ADB34383.1"/>
    <property type="molecule type" value="Genomic_DNA"/>
</dbReference>
<evidence type="ECO:0000313" key="3">
    <source>
        <dbReference type="Proteomes" id="UP000007967"/>
    </source>
</evidence>
<accession>D2PM15</accession>
<dbReference type="STRING" id="479435.Kfla_5370"/>
<evidence type="ECO:0000313" key="2">
    <source>
        <dbReference type="EMBL" id="ADB34383.1"/>
    </source>
</evidence>
<proteinExistence type="predicted"/>
<dbReference type="InterPro" id="IPR043519">
    <property type="entry name" value="NT_sf"/>
</dbReference>
<organism evidence="2 3">
    <name type="scientific">Kribbella flavida (strain DSM 17836 / JCM 10339 / NBRC 14399)</name>
    <dbReference type="NCBI Taxonomy" id="479435"/>
    <lineage>
        <taxon>Bacteria</taxon>
        <taxon>Bacillati</taxon>
        <taxon>Actinomycetota</taxon>
        <taxon>Actinomycetes</taxon>
        <taxon>Propionibacteriales</taxon>
        <taxon>Kribbellaceae</taxon>
        <taxon>Kribbella</taxon>
    </lineage>
</organism>
<dbReference type="HOGENOM" id="CLU_1014834_0_0_11"/>
<gene>
    <name evidence="2" type="ordered locus">Kfla_5370</name>
</gene>
<feature type="region of interest" description="Disordered" evidence="1">
    <location>
        <begin position="234"/>
        <end position="274"/>
    </location>
</feature>
<reference evidence="3" key="1">
    <citation type="submission" date="2009-09" db="EMBL/GenBank/DDBJ databases">
        <title>The complete genome of Kribbella flavida DSM 17836.</title>
        <authorList>
            <consortium name="US DOE Joint Genome Institute (JGI-PGF)"/>
            <person name="Lucas S."/>
            <person name="Copeland A."/>
            <person name="Lapidus A."/>
            <person name="Glavina del Rio T."/>
            <person name="Dalin E."/>
            <person name="Tice H."/>
            <person name="Bruce D."/>
            <person name="Goodwin L."/>
            <person name="Pitluck S."/>
            <person name="Kyrpides N."/>
            <person name="Mavromatis K."/>
            <person name="Ivanova N."/>
            <person name="Saunders E."/>
            <person name="Brettin T."/>
            <person name="Detter J.C."/>
            <person name="Han C."/>
            <person name="Larimer F."/>
            <person name="Land M."/>
            <person name="Hauser L."/>
            <person name="Markowitz V."/>
            <person name="Cheng J.-F."/>
            <person name="Hugenholtz P."/>
            <person name="Woyke T."/>
            <person name="Wu D."/>
            <person name="Pukall R."/>
            <person name="Klenk H.-P."/>
            <person name="Eisen J.A."/>
        </authorList>
    </citation>
    <scope>NUCLEOTIDE SEQUENCE [LARGE SCALE GENOMIC DNA]</scope>
    <source>
        <strain evidence="3">DSM 17836 / JCM 10339 / NBRC 14399</strain>
    </source>
</reference>
<dbReference type="RefSeq" id="WP_012922937.1">
    <property type="nucleotide sequence ID" value="NC_013729.1"/>
</dbReference>
<dbReference type="OrthoDB" id="4484802at2"/>
<sequence>MPATPNPPDLPEPEDLQAEFSAAGHDLDWGDPVPTRADIVAEFGPEATAASFTLLRRLLAHHDEATRQFLHAIRSGDVPHELDHRIKSPQSLARKLWKYRHMQLPVDDVLRYTVVTEHPDRLIDSARETVARLAETGWQVQSAHQSYVDGSRYKGIHAIMRTATGTEVEVQFHSVESIQVKTRTTGLYHVERDPTQPKTVRAEATAEAVRLSAAMRQPAGLDAFTELGGCRVEARRYGSSDRRPPRRTAAQSTRHPARGVNPASERTNDNGRTT</sequence>
<evidence type="ECO:0008006" key="4">
    <source>
        <dbReference type="Google" id="ProtNLM"/>
    </source>
</evidence>